<protein>
    <recommendedName>
        <fullName evidence="4">NfeD-like C-terminal domain-containing protein</fullName>
    </recommendedName>
</protein>
<feature type="transmembrane region" description="Helical" evidence="1">
    <location>
        <begin position="106"/>
        <end position="125"/>
    </location>
</feature>
<proteinExistence type="predicted"/>
<dbReference type="AlphaFoldDB" id="A0A0J1FM23"/>
<evidence type="ECO:0000256" key="1">
    <source>
        <dbReference type="SAM" id="Phobius"/>
    </source>
</evidence>
<dbReference type="PATRIC" id="fig|476652.3.peg.3662"/>
<name>A0A0J1FM23_9FIRM</name>
<keyword evidence="3" id="KW-1185">Reference proteome</keyword>
<dbReference type="STRING" id="476652.DEAC_c34700"/>
<dbReference type="EMBL" id="LDZY01000013">
    <property type="protein sequence ID" value="KLU64524.1"/>
    <property type="molecule type" value="Genomic_DNA"/>
</dbReference>
<feature type="transmembrane region" description="Helical" evidence="1">
    <location>
        <begin position="12"/>
        <end position="31"/>
    </location>
</feature>
<feature type="transmembrane region" description="Helical" evidence="1">
    <location>
        <begin position="78"/>
        <end position="100"/>
    </location>
</feature>
<dbReference type="Gene3D" id="2.40.50.140">
    <property type="entry name" value="Nucleic acid-binding proteins"/>
    <property type="match status" value="1"/>
</dbReference>
<keyword evidence="1" id="KW-0812">Transmembrane</keyword>
<evidence type="ECO:0000313" key="3">
    <source>
        <dbReference type="Proteomes" id="UP000036356"/>
    </source>
</evidence>
<keyword evidence="1" id="KW-1133">Transmembrane helix</keyword>
<organism evidence="2 3">
    <name type="scientific">Desulfosporosinus acididurans</name>
    <dbReference type="NCBI Taxonomy" id="476652"/>
    <lineage>
        <taxon>Bacteria</taxon>
        <taxon>Bacillati</taxon>
        <taxon>Bacillota</taxon>
        <taxon>Clostridia</taxon>
        <taxon>Eubacteriales</taxon>
        <taxon>Desulfitobacteriaceae</taxon>
        <taxon>Desulfosporosinus</taxon>
    </lineage>
</organism>
<dbReference type="Proteomes" id="UP000036356">
    <property type="component" value="Unassembled WGS sequence"/>
</dbReference>
<sequence>MVFGSSVNFLEGIYIICLAVGFILSVLSLGFGGHGGHMGHVGHVGHAPHTTVHATNNSSIANESTSVYTVPILNIQAIFAFLLGFGAGGLIGFQVFNIVLLTLPPALVGGIAFWWVVRAVITVMLRNQTAFLDTKDTDAVGVTGLVISNISQNSMGEVLYPLQGTDRIIRAKALNGGQINKGVSVVIVKVERGVAYVSSADSFGK</sequence>
<dbReference type="InterPro" id="IPR012340">
    <property type="entry name" value="NA-bd_OB-fold"/>
</dbReference>
<accession>A0A0J1FM23</accession>
<keyword evidence="1" id="KW-0472">Membrane</keyword>
<evidence type="ECO:0008006" key="4">
    <source>
        <dbReference type="Google" id="ProtNLM"/>
    </source>
</evidence>
<reference evidence="2 3" key="1">
    <citation type="submission" date="2015-06" db="EMBL/GenBank/DDBJ databases">
        <title>Draft genome of the moderately acidophilic sulfate reducer Candidatus Desulfosporosinus acididurans strain M1.</title>
        <authorList>
            <person name="Poehlein A."/>
            <person name="Petzsch P."/>
            <person name="Johnson B.D."/>
            <person name="Schloemann M."/>
            <person name="Daniel R."/>
            <person name="Muehling M."/>
        </authorList>
    </citation>
    <scope>NUCLEOTIDE SEQUENCE [LARGE SCALE GENOMIC DNA]</scope>
    <source>
        <strain evidence="2 3">M1</strain>
    </source>
</reference>
<comment type="caution">
    <text evidence="2">The sequence shown here is derived from an EMBL/GenBank/DDBJ whole genome shotgun (WGS) entry which is preliminary data.</text>
</comment>
<gene>
    <name evidence="2" type="ORF">DEAC_c34700</name>
</gene>
<evidence type="ECO:0000313" key="2">
    <source>
        <dbReference type="EMBL" id="KLU64524.1"/>
    </source>
</evidence>